<dbReference type="InterPro" id="IPR013815">
    <property type="entry name" value="ATP_grasp_subdomain_1"/>
</dbReference>
<dbReference type="InterPro" id="IPR005811">
    <property type="entry name" value="SUCC_ACL_C"/>
</dbReference>
<feature type="site" description="Important for substrate specificity" evidence="12">
    <location>
        <position position="67"/>
    </location>
</feature>
<dbReference type="InterPro" id="IPR005809">
    <property type="entry name" value="Succ_CoA_ligase-like_bsu"/>
</dbReference>
<evidence type="ECO:0000313" key="15">
    <source>
        <dbReference type="EMBL" id="JAG21628.1"/>
    </source>
</evidence>
<feature type="binding site" evidence="12">
    <location>
        <position position="231"/>
    </location>
    <ligand>
        <name>Mg(2+)</name>
        <dbReference type="ChEBI" id="CHEBI:18420"/>
    </ligand>
</feature>
<keyword evidence="2 12" id="KW-0816">Tricarboxylic acid cycle</keyword>
<dbReference type="EC" id="6.2.1.4" evidence="12"/>
<dbReference type="GO" id="GO:0004776">
    <property type="term" value="F:succinate-CoA ligase (GDP-forming) activity"/>
    <property type="evidence" value="ECO:0007669"/>
    <property type="project" value="UniProtKB-EC"/>
</dbReference>
<evidence type="ECO:0000256" key="4">
    <source>
        <dbReference type="ARBA" id="ARBA00022723"/>
    </source>
</evidence>
<keyword evidence="4 12" id="KW-0479">Metal-binding</keyword>
<feature type="binding site" evidence="12">
    <location>
        <position position="45"/>
    </location>
    <ligand>
        <name>GTP</name>
        <dbReference type="ChEBI" id="CHEBI:37565"/>
    </ligand>
</feature>
<dbReference type="InterPro" id="IPR034722">
    <property type="entry name" value="Succ_CoA_betaG_euk"/>
</dbReference>
<dbReference type="GO" id="GO:0006099">
    <property type="term" value="P:tricarboxylic acid cycle"/>
    <property type="evidence" value="ECO:0007669"/>
    <property type="project" value="UniProtKB-UniRule"/>
</dbReference>
<keyword evidence="7 12" id="KW-0496">Mitochondrion</keyword>
<evidence type="ECO:0000256" key="3">
    <source>
        <dbReference type="ARBA" id="ARBA00022598"/>
    </source>
</evidence>
<dbReference type="Gene3D" id="3.30.470.20">
    <property type="entry name" value="ATP-grasp fold, B domain"/>
    <property type="match status" value="1"/>
</dbReference>
<dbReference type="HAMAP" id="MF_03221">
    <property type="entry name" value="Succ_CoA_betaG_euk"/>
    <property type="match status" value="1"/>
</dbReference>
<dbReference type="FunFam" id="3.40.50.261:FF:000001">
    <property type="entry name" value="Succinate--CoA ligase [ADP-forming] subunit beta"/>
    <property type="match status" value="1"/>
</dbReference>
<keyword evidence="5 12" id="KW-0547">Nucleotide-binding</keyword>
<reference evidence="15" key="1">
    <citation type="journal article" date="2014" name="PLoS ONE">
        <title>Transcriptome-Based Identification of ABC Transporters in the Western Tarnished Plant Bug Lygus hesperus.</title>
        <authorList>
            <person name="Hull J.J."/>
            <person name="Chaney K."/>
            <person name="Geib S.M."/>
            <person name="Fabrick J.A."/>
            <person name="Brent C.S."/>
            <person name="Walsh D."/>
            <person name="Lavine L.C."/>
        </authorList>
    </citation>
    <scope>NUCLEOTIDE SEQUENCE</scope>
</reference>
<name>A0A0A9XS56_LYGHE</name>
<dbReference type="SUPFAM" id="SSF52210">
    <property type="entry name" value="Succinyl-CoA synthetase domains"/>
    <property type="match status" value="1"/>
</dbReference>
<evidence type="ECO:0000256" key="1">
    <source>
        <dbReference type="ARBA" id="ARBA00005064"/>
    </source>
</evidence>
<reference evidence="16" key="3">
    <citation type="submission" date="2014-09" db="EMBL/GenBank/DDBJ databases">
        <authorList>
            <person name="Magalhaes I.L.F."/>
            <person name="Oliveira U."/>
            <person name="Santos F.R."/>
            <person name="Vidigal T.H.D.A."/>
            <person name="Brescovit A.D."/>
            <person name="Santos A.J."/>
        </authorList>
    </citation>
    <scope>NUCLEOTIDE SEQUENCE</scope>
</reference>
<dbReference type="GO" id="GO:0005524">
    <property type="term" value="F:ATP binding"/>
    <property type="evidence" value="ECO:0007669"/>
    <property type="project" value="InterPro"/>
</dbReference>
<dbReference type="GO" id="GO:0042709">
    <property type="term" value="C:succinate-CoA ligase complex"/>
    <property type="evidence" value="ECO:0007669"/>
    <property type="project" value="TreeGrafter"/>
</dbReference>
<dbReference type="PANTHER" id="PTHR11815">
    <property type="entry name" value="SUCCINYL-COA SYNTHETASE BETA CHAIN"/>
    <property type="match status" value="1"/>
</dbReference>
<evidence type="ECO:0000259" key="13">
    <source>
        <dbReference type="Pfam" id="PF00549"/>
    </source>
</evidence>
<dbReference type="Gene3D" id="3.40.50.261">
    <property type="entry name" value="Succinyl-CoA synthetase domains"/>
    <property type="match status" value="1"/>
</dbReference>
<dbReference type="GO" id="GO:0005739">
    <property type="term" value="C:mitochondrion"/>
    <property type="evidence" value="ECO:0007669"/>
    <property type="project" value="UniProtKB-SubCell"/>
</dbReference>
<evidence type="ECO:0000256" key="9">
    <source>
        <dbReference type="ARBA" id="ARBA00052879"/>
    </source>
</evidence>
<dbReference type="HAMAP" id="MF_00558">
    <property type="entry name" value="Succ_CoA_beta"/>
    <property type="match status" value="1"/>
</dbReference>
<dbReference type="PROSITE" id="PS01217">
    <property type="entry name" value="SUCCINYL_COA_LIG_3"/>
    <property type="match status" value="1"/>
</dbReference>
<evidence type="ECO:0000256" key="10">
    <source>
        <dbReference type="ARBA" id="ARBA00053833"/>
    </source>
</evidence>
<reference evidence="15" key="2">
    <citation type="submission" date="2014-07" db="EMBL/GenBank/DDBJ databases">
        <authorList>
            <person name="Hull J."/>
        </authorList>
    </citation>
    <scope>NUCLEOTIDE SEQUENCE</scope>
</reference>
<evidence type="ECO:0000256" key="6">
    <source>
        <dbReference type="ARBA" id="ARBA00022842"/>
    </source>
</evidence>
<dbReference type="GO" id="GO:0000287">
    <property type="term" value="F:magnesium ion binding"/>
    <property type="evidence" value="ECO:0007669"/>
    <property type="project" value="UniProtKB-UniRule"/>
</dbReference>
<dbReference type="NCBIfam" id="NF001913">
    <property type="entry name" value="PRK00696.1"/>
    <property type="match status" value="1"/>
</dbReference>
<dbReference type="Pfam" id="PF08442">
    <property type="entry name" value="ATP-grasp_2"/>
    <property type="match status" value="1"/>
</dbReference>
<dbReference type="EMBL" id="GBHO01021976">
    <property type="protein sequence ID" value="JAG21628.1"/>
    <property type="molecule type" value="Transcribed_RNA"/>
</dbReference>
<dbReference type="Pfam" id="PF00549">
    <property type="entry name" value="Ligase_CoA"/>
    <property type="match status" value="1"/>
</dbReference>
<dbReference type="FunFam" id="3.30.470.20:FF:000002">
    <property type="entry name" value="Succinate--CoA ligase [ADP-forming] subunit beta"/>
    <property type="match status" value="1"/>
</dbReference>
<reference evidence="17" key="4">
    <citation type="journal article" date="2016" name="Gigascience">
        <title>De novo construction of an expanded transcriptome assembly for the western tarnished plant bug, Lygus hesperus.</title>
        <authorList>
            <person name="Tassone E.E."/>
            <person name="Geib S.M."/>
            <person name="Hall B."/>
            <person name="Fabrick J.A."/>
            <person name="Brent C.S."/>
            <person name="Hull J.J."/>
        </authorList>
    </citation>
    <scope>NUCLEOTIDE SEQUENCE</scope>
</reference>
<evidence type="ECO:0000256" key="11">
    <source>
        <dbReference type="ARBA" id="ARBA00063570"/>
    </source>
</evidence>
<comment type="subcellular location">
    <subcellularLocation>
        <location evidence="12">Mitochondrion</location>
    </subcellularLocation>
</comment>
<comment type="pathway">
    <text evidence="1 12">Carbohydrate metabolism; tricarboxylic acid cycle; succinate from succinyl-CoA (ligase route): step 1/1.</text>
</comment>
<dbReference type="InterPro" id="IPR016102">
    <property type="entry name" value="Succinyl-CoA_synth-like"/>
</dbReference>
<comment type="cofactor">
    <cofactor evidence="12">
        <name>Mg(2+)</name>
        <dbReference type="ChEBI" id="CHEBI:18420"/>
    </cofactor>
    <text evidence="12">Binds 1 Mg(2+) ion per subunit.</text>
</comment>
<feature type="binding site" evidence="12">
    <location>
        <position position="245"/>
    </location>
    <ligand>
        <name>Mg(2+)</name>
        <dbReference type="ChEBI" id="CHEBI:18420"/>
    </ligand>
</feature>
<evidence type="ECO:0000256" key="7">
    <source>
        <dbReference type="ARBA" id="ARBA00023128"/>
    </source>
</evidence>
<dbReference type="UniPathway" id="UPA00223">
    <property type="reaction ID" value="UER00999"/>
</dbReference>
<evidence type="ECO:0000313" key="16">
    <source>
        <dbReference type="EMBL" id="JAG60167.1"/>
    </source>
</evidence>
<gene>
    <name evidence="15" type="primary">Suclg2</name>
    <name evidence="15" type="ORF">CM83_89368</name>
    <name evidence="17" type="ORF">g.87471</name>
</gene>
<dbReference type="AlphaFoldDB" id="A0A0A9XS56"/>
<comment type="catalytic activity">
    <reaction evidence="9 12">
        <text>GTP + succinate + CoA = succinyl-CoA + GDP + phosphate</text>
        <dbReference type="Rhea" id="RHEA:22120"/>
        <dbReference type="ChEBI" id="CHEBI:30031"/>
        <dbReference type="ChEBI" id="CHEBI:37565"/>
        <dbReference type="ChEBI" id="CHEBI:43474"/>
        <dbReference type="ChEBI" id="CHEBI:57287"/>
        <dbReference type="ChEBI" id="CHEBI:57292"/>
        <dbReference type="ChEBI" id="CHEBI:58189"/>
        <dbReference type="EC" id="6.2.1.4"/>
    </reaction>
</comment>
<feature type="site" description="Important for substrate specificity" evidence="12">
    <location>
        <position position="135"/>
    </location>
</feature>
<proteinExistence type="inferred from homology"/>
<dbReference type="PIRSF" id="PIRSF001554">
    <property type="entry name" value="SucCS_beta"/>
    <property type="match status" value="1"/>
</dbReference>
<keyword evidence="6 12" id="KW-0460">Magnesium</keyword>
<evidence type="ECO:0000259" key="14">
    <source>
        <dbReference type="Pfam" id="PF08442"/>
    </source>
</evidence>
<feature type="binding site" evidence="12">
    <location>
        <begin position="353"/>
        <end position="355"/>
    </location>
    <ligand>
        <name>substrate</name>
        <note>ligand shared with subunit alpha</note>
    </ligand>
</feature>
<comment type="subunit">
    <text evidence="11 12">Heterodimer of an alpha and a beta subunit. The beta subunit determines specificity for GTP.</text>
</comment>
<comment type="similarity">
    <text evidence="12">Belongs to the succinate/malate CoA ligase beta subunit family. GTP-specific subunit beta subfamily.</text>
</comment>
<dbReference type="GO" id="GO:0005525">
    <property type="term" value="F:GTP binding"/>
    <property type="evidence" value="ECO:0007669"/>
    <property type="project" value="UniProtKB-UniRule"/>
</dbReference>
<dbReference type="SUPFAM" id="SSF56059">
    <property type="entry name" value="Glutathione synthetase ATP-binding domain-like"/>
    <property type="match status" value="1"/>
</dbReference>
<dbReference type="InterPro" id="IPR017866">
    <property type="entry name" value="Succ-CoA_synthase_bsu_CS"/>
</dbReference>
<dbReference type="EMBL" id="GBRD01005651">
    <property type="protein sequence ID" value="JAG60170.1"/>
    <property type="molecule type" value="Transcribed_RNA"/>
</dbReference>
<feature type="binding site" evidence="12">
    <location>
        <begin position="78"/>
        <end position="80"/>
    </location>
    <ligand>
        <name>GTP</name>
        <dbReference type="ChEBI" id="CHEBI:37565"/>
    </ligand>
</feature>
<dbReference type="EMBL" id="GBRD01005654">
    <property type="protein sequence ID" value="JAG60167.1"/>
    <property type="molecule type" value="Transcribed_RNA"/>
</dbReference>
<dbReference type="InterPro" id="IPR013650">
    <property type="entry name" value="ATP-grasp_succ-CoA_synth-type"/>
</dbReference>
<protein>
    <recommendedName>
        <fullName evidence="12">Succinate--CoA ligase [GDP-forming] subunit beta, mitochondrial</fullName>
        <ecNumber evidence="12">6.2.1.4</ecNumber>
    </recommendedName>
    <alternativeName>
        <fullName evidence="12">GTP-specific succinyl-CoA synthetase subunit beta</fullName>
        <shortName evidence="12">G-SCS</shortName>
        <shortName evidence="12">GTPSCS</shortName>
    </alternativeName>
    <alternativeName>
        <fullName evidence="12">Succinyl-CoA synthetase beta-G chain</fullName>
        <shortName evidence="12">SCS-betaG</shortName>
    </alternativeName>
</protein>
<keyword evidence="3 12" id="KW-0436">Ligase</keyword>
<dbReference type="GO" id="GO:0004775">
    <property type="term" value="F:succinate-CoA ligase (ADP-forming) activity"/>
    <property type="evidence" value="ECO:0007669"/>
    <property type="project" value="UniProtKB-UniRule"/>
</dbReference>
<feature type="domain" description="ATP-citrate synthase/succinyl-CoA ligase C-terminal" evidence="13">
    <location>
        <begin position="294"/>
        <end position="414"/>
    </location>
</feature>
<evidence type="ECO:0000256" key="2">
    <source>
        <dbReference type="ARBA" id="ARBA00022532"/>
    </source>
</evidence>
<feature type="binding site" evidence="12">
    <location>
        <position position="134"/>
    </location>
    <ligand>
        <name>GTP</name>
        <dbReference type="ChEBI" id="CHEBI:37565"/>
    </ligand>
</feature>
<dbReference type="EMBL" id="GDHC01000603">
    <property type="protein sequence ID" value="JAQ18026.1"/>
    <property type="molecule type" value="Transcribed_RNA"/>
</dbReference>
<keyword evidence="8 12" id="KW-0342">GTP-binding</keyword>
<evidence type="ECO:0000256" key="5">
    <source>
        <dbReference type="ARBA" id="ARBA00022741"/>
    </source>
</evidence>
<comment type="function">
    <text evidence="10 12">GTP-specific succinyl-CoA synthetase functions in the citric acid cycle (TCA), coupling the hydrolysis of succinyl-CoA to the synthesis of GTP and thus represents the only step of substrate-level phosphorylation in the TCA. The beta subunit provides nucleotide specificity of the enzyme and binds the substrate succinate, while the binding sites for coenzyme A and phosphate are found in the alpha subunit.</text>
</comment>
<dbReference type="EMBL" id="GBRD01005652">
    <property type="protein sequence ID" value="JAG60169.1"/>
    <property type="molecule type" value="Transcribed_RNA"/>
</dbReference>
<dbReference type="PANTHER" id="PTHR11815:SF10">
    <property type="entry name" value="SUCCINATE--COA LIGASE [GDP-FORMING] SUBUNIT BETA, MITOCHONDRIAL"/>
    <property type="match status" value="1"/>
</dbReference>
<sequence length="418" mass="45664">MMVSCIRFAGQLCKLYAPSINQVRHLNLLECHSKVLLQNYGVNVQKFVVIEDPEEAKDLQNKFRVDEYAVKAQILAGGRGKGHFNTGFKGGVHITKDASKVHPIIQQMLGNKLITKQTPKEGIEVKKVMIAESVDITRETYFSILMDRGWNGPVIIASPAGGMDIEKVAEETPHLIKTFPVDIYEGVTPEIATDVALFLNFEGDMRDKAATEIQRLYDLFLNVDATQVEINPLAETSDGQVVSVDAKINFDDNANFRQKAIFQLDDKSETDPQEVRAAENNLNYIRLDGNIGCMVNGAGLAMATMDIIKLHGGQPANFLDVGGGVNETQVHKAFEILTSDPNVKALLVNVFGGIVNCATIANGIINATKSLKLTVPLVVRLEGTNVTAAKKLLQESNLPITYAGDLDEAALKVVKTVM</sequence>
<feature type="domain" description="ATP-grasp fold succinyl-CoA synthetase-type" evidence="14">
    <location>
        <begin position="27"/>
        <end position="234"/>
    </location>
</feature>
<dbReference type="GO" id="GO:0006104">
    <property type="term" value="P:succinyl-CoA metabolic process"/>
    <property type="evidence" value="ECO:0007669"/>
    <property type="project" value="InterPro"/>
</dbReference>
<dbReference type="Gene3D" id="3.30.1490.20">
    <property type="entry name" value="ATP-grasp fold, A domain"/>
    <property type="match status" value="1"/>
</dbReference>
<evidence type="ECO:0000256" key="12">
    <source>
        <dbReference type="HAMAP-Rule" id="MF_03221"/>
    </source>
</evidence>
<evidence type="ECO:0000256" key="8">
    <source>
        <dbReference type="ARBA" id="ARBA00023134"/>
    </source>
</evidence>
<dbReference type="NCBIfam" id="TIGR01016">
    <property type="entry name" value="sucCoAbeta"/>
    <property type="match status" value="1"/>
</dbReference>
<evidence type="ECO:0000313" key="17">
    <source>
        <dbReference type="EMBL" id="JAQ18026.1"/>
    </source>
</evidence>
<dbReference type="FunFam" id="3.30.1490.20:FF:000004">
    <property type="entry name" value="Succinate--CoA ligase [ADP-forming] subunit beta, mitochondrial"/>
    <property type="match status" value="1"/>
</dbReference>
<feature type="binding site" evidence="12">
    <location>
        <position position="296"/>
    </location>
    <ligand>
        <name>substrate</name>
        <note>ligand shared with subunit alpha</note>
    </ligand>
</feature>
<accession>A0A0A9XS56</accession>
<organism evidence="15">
    <name type="scientific">Lygus hesperus</name>
    <name type="common">Western plant bug</name>
    <dbReference type="NCBI Taxonomy" id="30085"/>
    <lineage>
        <taxon>Eukaryota</taxon>
        <taxon>Metazoa</taxon>
        <taxon>Ecdysozoa</taxon>
        <taxon>Arthropoda</taxon>
        <taxon>Hexapoda</taxon>
        <taxon>Insecta</taxon>
        <taxon>Pterygota</taxon>
        <taxon>Neoptera</taxon>
        <taxon>Paraneoptera</taxon>
        <taxon>Hemiptera</taxon>
        <taxon>Heteroptera</taxon>
        <taxon>Panheteroptera</taxon>
        <taxon>Cimicomorpha</taxon>
        <taxon>Miridae</taxon>
        <taxon>Mirini</taxon>
        <taxon>Lygus</taxon>
    </lineage>
</organism>